<evidence type="ECO:0000256" key="3">
    <source>
        <dbReference type="ARBA" id="ARBA00012621"/>
    </source>
</evidence>
<evidence type="ECO:0000259" key="11">
    <source>
        <dbReference type="Pfam" id="PF04413"/>
    </source>
</evidence>
<dbReference type="PANTHER" id="PTHR42755">
    <property type="entry name" value="3-DEOXY-MANNO-OCTULOSONATE CYTIDYLYLTRANSFERASE"/>
    <property type="match status" value="1"/>
</dbReference>
<dbReference type="InterPro" id="IPR039901">
    <property type="entry name" value="Kdotransferase"/>
</dbReference>
<keyword evidence="13" id="KW-1185">Reference proteome</keyword>
<evidence type="ECO:0000256" key="1">
    <source>
        <dbReference type="ARBA" id="ARBA00003394"/>
    </source>
</evidence>
<evidence type="ECO:0000256" key="5">
    <source>
        <dbReference type="ARBA" id="ARBA00022679"/>
    </source>
</evidence>
<sequence>MRRSLGLGLYLFASWLAFGTARRMVKKRLDNGKEHETRHPERLGTASLPRPKGPLIWLHAASVGEALSLLDLVDRILKRRPDVHVLVTTGTVTSAELMEKRLPERAMHQFVPVDAARVVKRFLNHWRPDVAVWTESELWPALIHHTHRTGCPMYLVNARMSERSARRLHRSLGLGRAVLQRFRRILAQDETAAVRFVYAGAPPEIVEITGSLKESAMPLPVDEAALKSFSGKLAGKQIWLAASTHPGEEEIVSAAHRQARRTAHGLILILVPRHPERGSAVAKELRAAGWRVAQRSAGEELTRDTEIYLADTMGEMGLWYRLAPVSFVGGSLVEVGGHNPYEPGLLGSAILHGPYVHNFEAAYESFHAANAAVRVPRGDELGRSLVETLPADRTAALAANAWRVTSDGTDTAQMLCDLLTAELPQAQDAA</sequence>
<dbReference type="EMBL" id="CP046620">
    <property type="protein sequence ID" value="QHQ36767.1"/>
    <property type="molecule type" value="Genomic_DNA"/>
</dbReference>
<dbReference type="RefSeq" id="WP_161863311.1">
    <property type="nucleotide sequence ID" value="NZ_CP046620.1"/>
</dbReference>
<dbReference type="Pfam" id="PF04413">
    <property type="entry name" value="Glycos_transf_N"/>
    <property type="match status" value="1"/>
</dbReference>
<keyword evidence="10" id="KW-0472">Membrane</keyword>
<dbReference type="InterPro" id="IPR007507">
    <property type="entry name" value="Glycos_transf_N"/>
</dbReference>
<dbReference type="AlphaFoldDB" id="A0A6P1T434"/>
<dbReference type="SUPFAM" id="SSF53756">
    <property type="entry name" value="UDP-Glycosyltransferase/glycogen phosphorylase"/>
    <property type="match status" value="1"/>
</dbReference>
<evidence type="ECO:0000256" key="8">
    <source>
        <dbReference type="PIRSR" id="PIRSR639901-1"/>
    </source>
</evidence>
<feature type="active site" description="Proton acceptor" evidence="8">
    <location>
        <position position="65"/>
    </location>
</feature>
<dbReference type="UniPathway" id="UPA00958"/>
<evidence type="ECO:0000256" key="2">
    <source>
        <dbReference type="ARBA" id="ARBA00004713"/>
    </source>
</evidence>
<gene>
    <name evidence="12" type="ORF">GO499_17080</name>
</gene>
<dbReference type="KEGG" id="amaq:GO499_17080"/>
<dbReference type="Proteomes" id="UP000464495">
    <property type="component" value="Chromosome"/>
</dbReference>
<dbReference type="GO" id="GO:0043842">
    <property type="term" value="F:Kdo transferase activity"/>
    <property type="evidence" value="ECO:0007669"/>
    <property type="project" value="UniProtKB-EC"/>
</dbReference>
<evidence type="ECO:0000256" key="6">
    <source>
        <dbReference type="ARBA" id="ARBA00031445"/>
    </source>
</evidence>
<keyword evidence="10" id="KW-1003">Cell membrane</keyword>
<evidence type="ECO:0000256" key="7">
    <source>
        <dbReference type="ARBA" id="ARBA00049183"/>
    </source>
</evidence>
<dbReference type="FunFam" id="3.40.50.11720:FF:000001">
    <property type="entry name" value="3-deoxy-D-manno-octulosonic acid transferase"/>
    <property type="match status" value="1"/>
</dbReference>
<comment type="catalytic activity">
    <reaction evidence="7 10">
        <text>lipid IVA (E. coli) + CMP-3-deoxy-beta-D-manno-octulosonate = alpha-Kdo-(2-&gt;6)-lipid IVA (E. coli) + CMP + H(+)</text>
        <dbReference type="Rhea" id="RHEA:28066"/>
        <dbReference type="ChEBI" id="CHEBI:15378"/>
        <dbReference type="ChEBI" id="CHEBI:58603"/>
        <dbReference type="ChEBI" id="CHEBI:60364"/>
        <dbReference type="ChEBI" id="CHEBI:60377"/>
        <dbReference type="ChEBI" id="CHEBI:85987"/>
        <dbReference type="EC" id="2.4.99.12"/>
    </reaction>
</comment>
<feature type="site" description="Transition state stabilizer" evidence="9">
    <location>
        <position position="213"/>
    </location>
</feature>
<reference evidence="12 13" key="1">
    <citation type="submission" date="2019-12" db="EMBL/GenBank/DDBJ databases">
        <title>Complete genome sequence of Algicella marina strain 9Alg 56(T) isolated from the red alga Tichocarpus crinitus.</title>
        <authorList>
            <person name="Kim S.-G."/>
            <person name="Nedashkovskaya O.I."/>
        </authorList>
    </citation>
    <scope>NUCLEOTIDE SEQUENCE [LARGE SCALE GENOMIC DNA]</scope>
    <source>
        <strain evidence="12 13">9Alg 56</strain>
    </source>
</reference>
<dbReference type="InterPro" id="IPR038107">
    <property type="entry name" value="Glycos_transf_N_sf"/>
</dbReference>
<dbReference type="GO" id="GO:0009245">
    <property type="term" value="P:lipid A biosynthetic process"/>
    <property type="evidence" value="ECO:0007669"/>
    <property type="project" value="TreeGrafter"/>
</dbReference>
<evidence type="ECO:0000313" key="13">
    <source>
        <dbReference type="Proteomes" id="UP000464495"/>
    </source>
</evidence>
<dbReference type="EC" id="2.4.99.12" evidence="3 10"/>
<protein>
    <recommendedName>
        <fullName evidence="4 10">3-deoxy-D-manno-octulosonic acid transferase</fullName>
        <shortName evidence="10">Kdo transferase</shortName>
        <ecNumber evidence="3 10">2.4.99.12</ecNumber>
    </recommendedName>
    <alternativeName>
        <fullName evidence="6 10">Lipid IV(A) 3-deoxy-D-manno-octulosonic acid transferase</fullName>
    </alternativeName>
</protein>
<name>A0A6P1T434_9RHOB</name>
<accession>A0A6P1T434</accession>
<evidence type="ECO:0000256" key="4">
    <source>
        <dbReference type="ARBA" id="ARBA00019077"/>
    </source>
</evidence>
<proteinExistence type="inferred from homology"/>
<evidence type="ECO:0000313" key="12">
    <source>
        <dbReference type="EMBL" id="QHQ36767.1"/>
    </source>
</evidence>
<keyword evidence="5 10" id="KW-0808">Transferase</keyword>
<feature type="site" description="Transition state stabilizer" evidence="9">
    <location>
        <position position="135"/>
    </location>
</feature>
<comment type="subcellular location">
    <subcellularLocation>
        <location evidence="10">Cell membrane</location>
    </subcellularLocation>
</comment>
<organism evidence="12 13">
    <name type="scientific">Algicella marina</name>
    <dbReference type="NCBI Taxonomy" id="2683284"/>
    <lineage>
        <taxon>Bacteria</taxon>
        <taxon>Pseudomonadati</taxon>
        <taxon>Pseudomonadota</taxon>
        <taxon>Alphaproteobacteria</taxon>
        <taxon>Rhodobacterales</taxon>
        <taxon>Paracoccaceae</taxon>
        <taxon>Algicella</taxon>
    </lineage>
</organism>
<comment type="similarity">
    <text evidence="10">Belongs to the glycosyltransferase group 1 family.</text>
</comment>
<dbReference type="GO" id="GO:0009244">
    <property type="term" value="P:lipopolysaccharide core region biosynthetic process"/>
    <property type="evidence" value="ECO:0007669"/>
    <property type="project" value="UniProtKB-UniRule"/>
</dbReference>
<comment type="pathway">
    <text evidence="2 10">Bacterial outer membrane biogenesis; LPS core biosynthesis.</text>
</comment>
<dbReference type="Gene3D" id="3.40.50.11720">
    <property type="entry name" value="3-Deoxy-D-manno-octulosonic-acid transferase, N-terminal domain"/>
    <property type="match status" value="1"/>
</dbReference>
<evidence type="ECO:0000256" key="9">
    <source>
        <dbReference type="PIRSR" id="PIRSR639901-2"/>
    </source>
</evidence>
<comment type="function">
    <text evidence="1 10">Involved in lipopolysaccharide (LPS) biosynthesis. Catalyzes the transfer of 3-deoxy-D-manno-octulosonate (Kdo) residue(s) from CMP-Kdo to lipid IV(A), the tetraacyldisaccharide-1,4'-bisphosphate precursor of lipid A.</text>
</comment>
<feature type="domain" description="3-deoxy-D-manno-octulosonic-acid transferase N-terminal" evidence="11">
    <location>
        <begin position="38"/>
        <end position="213"/>
    </location>
</feature>
<dbReference type="GO" id="GO:0005886">
    <property type="term" value="C:plasma membrane"/>
    <property type="evidence" value="ECO:0007669"/>
    <property type="project" value="UniProtKB-SubCell"/>
</dbReference>
<keyword evidence="10" id="KW-0448">Lipopolysaccharide biosynthesis</keyword>
<evidence type="ECO:0000256" key="10">
    <source>
        <dbReference type="RuleBase" id="RU365103"/>
    </source>
</evidence>
<dbReference type="PANTHER" id="PTHR42755:SF1">
    <property type="entry name" value="3-DEOXY-D-MANNO-OCTULOSONIC ACID TRANSFERASE, MITOCHONDRIAL-RELATED"/>
    <property type="match status" value="1"/>
</dbReference>
<dbReference type="Gene3D" id="3.40.50.2000">
    <property type="entry name" value="Glycogen Phosphorylase B"/>
    <property type="match status" value="1"/>
</dbReference>